<dbReference type="InterPro" id="IPR022765">
    <property type="entry name" value="Dna2/Cas4_DUF83"/>
</dbReference>
<evidence type="ECO:0000256" key="8">
    <source>
        <dbReference type="ARBA" id="ARBA00022759"/>
    </source>
</evidence>
<evidence type="ECO:0000256" key="12">
    <source>
        <dbReference type="ARBA" id="ARBA00022840"/>
    </source>
</evidence>
<evidence type="ECO:0000256" key="18">
    <source>
        <dbReference type="ARBA" id="ARBA00023268"/>
    </source>
</evidence>
<dbReference type="GO" id="GO:0017108">
    <property type="term" value="F:5'-flap endonuclease activity"/>
    <property type="evidence" value="ECO:0007669"/>
    <property type="project" value="UniProtKB-UniRule"/>
</dbReference>
<dbReference type="InterPro" id="IPR014808">
    <property type="entry name" value="DNA_replication_fac_Dna2_N"/>
</dbReference>
<feature type="region of interest" description="Disordered" evidence="21">
    <location>
        <begin position="1464"/>
        <end position="1483"/>
    </location>
</feature>
<comment type="function">
    <text evidence="20">Key enzyme involved in DNA replication and DNA repair. Involved in Okazaki fragments processing by cleaving long flaps that escape FEN1: flaps that are longer than 27 nucleotides are coated by replication protein A complex (RPA), leading to recruit DNA2 which cleaves the flap until it is too short to bind RPA and becomes a substrate for FEN1. Also involved in 5'-end resection of DNA during double-strand break (DSB) repair by mediating the cleavage of 5'-ssDNA.</text>
</comment>
<reference evidence="26" key="1">
    <citation type="submission" date="2014-02" db="EMBL/GenBank/DDBJ databases">
        <authorList>
            <person name="Genoscope - CEA"/>
        </authorList>
    </citation>
    <scope>NUCLEOTIDE SEQUENCE</scope>
    <source>
        <strain evidence="26">LS3</strain>
    </source>
</reference>
<dbReference type="CDD" id="cd18041">
    <property type="entry name" value="DEXXQc_DNA2"/>
    <property type="match status" value="1"/>
</dbReference>
<keyword evidence="18 20" id="KW-0511">Multifunctional enzyme</keyword>
<dbReference type="GO" id="GO:0005524">
    <property type="term" value="F:ATP binding"/>
    <property type="evidence" value="ECO:0007669"/>
    <property type="project" value="UniProtKB-UniRule"/>
</dbReference>
<dbReference type="CDD" id="cd18808">
    <property type="entry name" value="SF1_C_Upf1"/>
    <property type="match status" value="1"/>
</dbReference>
<evidence type="ECO:0000256" key="9">
    <source>
        <dbReference type="ARBA" id="ARBA00022763"/>
    </source>
</evidence>
<dbReference type="GO" id="GO:0071932">
    <property type="term" value="P:replication fork reversal"/>
    <property type="evidence" value="ECO:0007669"/>
    <property type="project" value="TreeGrafter"/>
</dbReference>
<organism evidence="26">
    <name type="scientific">Blastobotrys adeninivorans</name>
    <name type="common">Yeast</name>
    <name type="synonym">Arxula adeninivorans</name>
    <dbReference type="NCBI Taxonomy" id="409370"/>
    <lineage>
        <taxon>Eukaryota</taxon>
        <taxon>Fungi</taxon>
        <taxon>Dikarya</taxon>
        <taxon>Ascomycota</taxon>
        <taxon>Saccharomycotina</taxon>
        <taxon>Dipodascomycetes</taxon>
        <taxon>Dipodascales</taxon>
        <taxon>Trichomonascaceae</taxon>
        <taxon>Blastobotrys</taxon>
    </lineage>
</organism>
<dbReference type="Pfam" id="PF01930">
    <property type="entry name" value="Cas_Cas4"/>
    <property type="match status" value="1"/>
</dbReference>
<keyword evidence="9 20" id="KW-0227">DNA damage</keyword>
<keyword evidence="7 20" id="KW-0547">Nucleotide-binding</keyword>
<dbReference type="GO" id="GO:0016887">
    <property type="term" value="F:ATP hydrolysis activity"/>
    <property type="evidence" value="ECO:0007669"/>
    <property type="project" value="RHEA"/>
</dbReference>
<dbReference type="EC" id="3.6.4.12" evidence="20"/>
<feature type="compositionally biased region" description="Basic and acidic residues" evidence="21">
    <location>
        <begin position="336"/>
        <end position="353"/>
    </location>
</feature>
<evidence type="ECO:0000313" key="26">
    <source>
        <dbReference type="EMBL" id="CDP35839.1"/>
    </source>
</evidence>
<accession>A0A060T4V5</accession>
<evidence type="ECO:0000259" key="25">
    <source>
        <dbReference type="Pfam" id="PF13087"/>
    </source>
</evidence>
<feature type="region of interest" description="Disordered" evidence="21">
    <location>
        <begin position="284"/>
        <end position="324"/>
    </location>
</feature>
<feature type="compositionally biased region" description="Pro residues" evidence="21">
    <location>
        <begin position="293"/>
        <end position="302"/>
    </location>
</feature>
<dbReference type="GO" id="GO:0017116">
    <property type="term" value="F:single-stranded DNA helicase activity"/>
    <property type="evidence" value="ECO:0007669"/>
    <property type="project" value="UniProtKB-UniRule"/>
</dbReference>
<dbReference type="SUPFAM" id="SSF52540">
    <property type="entry name" value="P-loop containing nucleoside triphosphate hydrolases"/>
    <property type="match status" value="1"/>
</dbReference>
<dbReference type="FunFam" id="3.40.50.300:FF:000789">
    <property type="entry name" value="DNA replication ATP-dependent helicase/nuclease DNA2"/>
    <property type="match status" value="1"/>
</dbReference>
<dbReference type="InterPro" id="IPR045055">
    <property type="entry name" value="DNA2/NAM7-like"/>
</dbReference>
<feature type="region of interest" description="Disordered" evidence="21">
    <location>
        <begin position="1"/>
        <end position="56"/>
    </location>
</feature>
<dbReference type="InterPro" id="IPR011604">
    <property type="entry name" value="PDDEXK-like_dom_sf"/>
</dbReference>
<feature type="region of interest" description="Disordered" evidence="21">
    <location>
        <begin position="336"/>
        <end position="363"/>
    </location>
</feature>
<sequence>MAFEFGSLPSGAELSSDGGQKSKQKAPIEQSSPKRPKRARHESPRKGQYSDDGIAWADLSSSSPIKAQSIFSPAKIASTRVFDSVPLDPAMELLEKYQPKRSGPQLTWPLADNDQSTSNPMPARKAGSMANTTAKSVQSLRNPDKLRHLHSPGYLKRSLSVEVSSKGSVSAPKFEGSRSERQSGSVRGLIDLAERLSRSSSADKPEISSKDKPETLKEELENTFFPSSPPESANRSTSLPHIKAETVPNQNGSSDDSLDDFELAQIDAQMSRRLTERMIGEVADDTDDAPGIVEPPDPPSPPAHNCNEGSKLPVIPDIEGVTDSDFDDKELDEFMKSKEQHDKTKIKDTKKGNDCPSHTPAKVQRSATIVDELDFSDSSDDDELLLRAVNDREKKARIFKSSQGFMARDEPKQENTAFSILSKPELRRFLILSIKDATYPSKYGARTEYVLAVQDAAQSVLTVRLRDSWLAVRPNIGDVINVIGELVSSKEEIIVDDQQNLAVILPDVLVTCTEVADSFFCQRKVVIRNRVRGQADLPNTYMLYGDILHRLFQTCLEEDDFSESFMNHTLVKLVHREYFETALLIGVSLSSVISELQQRLPRLRLWSLRYYLPQPTRDSVFHDHRRNNGDATMSVSKVLAIEQEVWSPMFGLKGKIDVTVESNLSMGKNSGTYVAPFEIKTSTHAQSMSHRAQTTLYTLLLSDRYDVNIRYGILWYSHLGEMVRVPIFWDEIRPLIIRRNELATFIQDKVKYPELKKSEHHCSKCSHRDYCMVIHRMVEDGNDQSSGVPDIFNYEAEHLTEQDVEFYRHWNALLDKESRSMSLNLRAIWTKKSSEREIAGEGFGTLTIKSGPDGMEALSNGRYQYKLVRNGGSEFDGSNSLLNVSDHIVISEERGQICVSKGIIRSISATEILVETPTPIDNSFAAMPGFNAERTQVFRSLLRRSADKYAASVKRGTTTLRIDKDEFGMAMSMARNNLLQLFVRSADDRRRRQIVGLKTPRFADKAPPYELPKGSKFNSDQERAIDTVLRAEDYCLILGMPGTGKTTTIAGLIRLLVARKKTVLLAAYTHSAVDNILIKIKDDDYGKVRLGAKGRVHPEVAHLVPNFEMGDESNFDEDEFNRRVQAAYFEPEVVATTCLGINNWLFTRRPKFDYCIVDEASQVTLPTCIGPLRMAEKFILVGDHQQLSPLVRNVDAMHGGLNNSLFQILSRAHPQSVVNLEYQYRMNDDIMSLSNELVYDGNLKSGTPEVANQVLQIPNPSALKPKKPLQPKEAWLDHVIKEDTRVSFLNTDLMPARETSVYERVTNDGEVKIVHQIVEALCDCGVQETSIGVITPHRSQLRLISNVLKSRNGVEASTADRYQGRDKDCIIISMVRSNDKGSVGDLLRDWRRLNVTFTRAKSKFLIVGSRRTLESASALNEFVKLLDSRNWIYNLPTQCLNLYEIASPSPSRVPLSTRSSNVQLLSEPVPKSSASPRKLQPRKHVVVKKENHPFLDDVLNELSSPSP</sequence>
<gene>
    <name evidence="26" type="ORF">GNLVRS02_ARAD1C44616g</name>
</gene>
<dbReference type="Gene3D" id="3.40.50.300">
    <property type="entry name" value="P-loop containing nucleotide triphosphate hydrolases"/>
    <property type="match status" value="2"/>
</dbReference>
<evidence type="ECO:0000256" key="6">
    <source>
        <dbReference type="ARBA" id="ARBA00022723"/>
    </source>
</evidence>
<evidence type="ECO:0000256" key="20">
    <source>
        <dbReference type="RuleBase" id="RU367041"/>
    </source>
</evidence>
<feature type="compositionally biased region" description="Polar residues" evidence="21">
    <location>
        <begin position="129"/>
        <end position="141"/>
    </location>
</feature>
<feature type="compositionally biased region" description="Basic and acidic residues" evidence="21">
    <location>
        <begin position="192"/>
        <end position="220"/>
    </location>
</feature>
<dbReference type="PANTHER" id="PTHR10887">
    <property type="entry name" value="DNA2/NAM7 HELICASE FAMILY"/>
    <property type="match status" value="1"/>
</dbReference>
<dbReference type="PANTHER" id="PTHR10887:SF433">
    <property type="entry name" value="DNA REPLICATION ATP-DEPENDENT HELICASE_NUCLEASE DNA2"/>
    <property type="match status" value="1"/>
</dbReference>
<keyword evidence="20" id="KW-0158">Chromosome</keyword>
<protein>
    <recommendedName>
        <fullName evidence="20">DNA replication ATP-dependent helicase/nuclease</fullName>
        <ecNumber evidence="20">3.1.-.-</ecNumber>
        <ecNumber evidence="20">3.6.4.12</ecNumber>
    </recommendedName>
</protein>
<keyword evidence="17 20" id="KW-0539">Nucleus</keyword>
<dbReference type="FunFam" id="3.40.50.300:FF:001170">
    <property type="entry name" value="DNA replication helicase Dna2"/>
    <property type="match status" value="1"/>
</dbReference>
<evidence type="ECO:0000256" key="16">
    <source>
        <dbReference type="ARBA" id="ARBA00023204"/>
    </source>
</evidence>
<dbReference type="EMBL" id="HG937693">
    <property type="protein sequence ID" value="CDP35839.1"/>
    <property type="molecule type" value="Genomic_DNA"/>
</dbReference>
<feature type="domain" description="DNA2/NAM7 helicase-like C-terminal" evidence="25">
    <location>
        <begin position="1201"/>
        <end position="1410"/>
    </location>
</feature>
<dbReference type="InterPro" id="IPR027417">
    <property type="entry name" value="P-loop_NTPase"/>
</dbReference>
<feature type="compositionally biased region" description="Polar residues" evidence="21">
    <location>
        <begin position="224"/>
        <end position="239"/>
    </location>
</feature>
<keyword evidence="14 20" id="KW-0411">Iron-sulfur</keyword>
<evidence type="ECO:0000256" key="5">
    <source>
        <dbReference type="ARBA" id="ARBA00022722"/>
    </source>
</evidence>
<evidence type="ECO:0000256" key="21">
    <source>
        <dbReference type="SAM" id="MobiDB-lite"/>
    </source>
</evidence>
<evidence type="ECO:0000259" key="23">
    <source>
        <dbReference type="Pfam" id="PF08696"/>
    </source>
</evidence>
<dbReference type="GO" id="GO:0003677">
    <property type="term" value="F:DNA binding"/>
    <property type="evidence" value="ECO:0007669"/>
    <property type="project" value="UniProtKB-UniRule"/>
</dbReference>
<evidence type="ECO:0000256" key="11">
    <source>
        <dbReference type="ARBA" id="ARBA00022806"/>
    </source>
</evidence>
<dbReference type="InterPro" id="IPR047187">
    <property type="entry name" value="SF1_C_Upf1"/>
</dbReference>
<keyword evidence="5 20" id="KW-0540">Nuclease</keyword>
<dbReference type="Pfam" id="PF13086">
    <property type="entry name" value="AAA_11"/>
    <property type="match status" value="2"/>
</dbReference>
<evidence type="ECO:0000259" key="22">
    <source>
        <dbReference type="Pfam" id="PF01930"/>
    </source>
</evidence>
<keyword evidence="13 20" id="KW-0408">Iron</keyword>
<keyword evidence="10 20" id="KW-0378">Hydrolase</keyword>
<evidence type="ECO:0000256" key="2">
    <source>
        <dbReference type="ARBA" id="ARBA00007913"/>
    </source>
</evidence>
<feature type="domain" description="DNA2/NAM7 helicase helicase" evidence="24">
    <location>
        <begin position="1127"/>
        <end position="1191"/>
    </location>
</feature>
<keyword evidence="6 20" id="KW-0479">Metal-binding</keyword>
<comment type="cofactor">
    <cofactor evidence="1">
        <name>[4Fe-4S] cluster</name>
        <dbReference type="ChEBI" id="CHEBI:49883"/>
    </cofactor>
</comment>
<dbReference type="Pfam" id="PF08696">
    <property type="entry name" value="Dna2"/>
    <property type="match status" value="1"/>
</dbReference>
<evidence type="ECO:0000256" key="10">
    <source>
        <dbReference type="ARBA" id="ARBA00022801"/>
    </source>
</evidence>
<comment type="catalytic activity">
    <reaction evidence="19 20">
        <text>ATP + H2O = ADP + phosphate + H(+)</text>
        <dbReference type="Rhea" id="RHEA:13065"/>
        <dbReference type="ChEBI" id="CHEBI:15377"/>
        <dbReference type="ChEBI" id="CHEBI:15378"/>
        <dbReference type="ChEBI" id="CHEBI:30616"/>
        <dbReference type="ChEBI" id="CHEBI:43474"/>
        <dbReference type="ChEBI" id="CHEBI:456216"/>
        <dbReference type="EC" id="3.6.4.12"/>
    </reaction>
</comment>
<keyword evidence="16 20" id="KW-0234">DNA repair</keyword>
<dbReference type="PhylomeDB" id="A0A060T4V5"/>
<dbReference type="GO" id="GO:0051539">
    <property type="term" value="F:4 iron, 4 sulfur cluster binding"/>
    <property type="evidence" value="ECO:0007669"/>
    <property type="project" value="UniProtKB-UniRule"/>
</dbReference>
<name>A0A060T4V5_BLAAD</name>
<evidence type="ECO:0000256" key="15">
    <source>
        <dbReference type="ARBA" id="ARBA00023125"/>
    </source>
</evidence>
<evidence type="ECO:0000259" key="24">
    <source>
        <dbReference type="Pfam" id="PF13086"/>
    </source>
</evidence>
<dbReference type="GO" id="GO:0033567">
    <property type="term" value="P:DNA replication, Okazaki fragment processing"/>
    <property type="evidence" value="ECO:0007669"/>
    <property type="project" value="UniProtKB-UniRule"/>
</dbReference>
<dbReference type="EC" id="3.1.-.-" evidence="20"/>
<dbReference type="GO" id="GO:0005737">
    <property type="term" value="C:cytoplasm"/>
    <property type="evidence" value="ECO:0007669"/>
    <property type="project" value="TreeGrafter"/>
</dbReference>
<comment type="similarity">
    <text evidence="2 20">Belongs to the DNA2/NAM7 helicase family.</text>
</comment>
<keyword evidence="3 20" id="KW-0004">4Fe-4S</keyword>
<dbReference type="GO" id="GO:0005634">
    <property type="term" value="C:nucleus"/>
    <property type="evidence" value="ECO:0007669"/>
    <property type="project" value="UniProtKB-SubCell"/>
</dbReference>
<dbReference type="InterPro" id="IPR041677">
    <property type="entry name" value="DNA2/NAM7_AAA_11"/>
</dbReference>
<reference evidence="26" key="2">
    <citation type="submission" date="2014-06" db="EMBL/GenBank/DDBJ databases">
        <title>The complete genome of Blastobotrys (Arxula) adeninivorans LS3 - a yeast of biotechnological interest.</title>
        <authorList>
            <person name="Kunze G."/>
            <person name="Gaillardin C."/>
            <person name="Czernicka M."/>
            <person name="Durrens P."/>
            <person name="Martin T."/>
            <person name="Boer E."/>
            <person name="Gabaldon T."/>
            <person name="Cruz J."/>
            <person name="Talla E."/>
            <person name="Marck C."/>
            <person name="Goffeau A."/>
            <person name="Barbe V."/>
            <person name="Baret P."/>
            <person name="Baronian K."/>
            <person name="Beier S."/>
            <person name="Bleykasten C."/>
            <person name="Bode R."/>
            <person name="Casaregola S."/>
            <person name="Despons L."/>
            <person name="Fairhead C."/>
            <person name="Giersberg M."/>
            <person name="Gierski P."/>
            <person name="Hahnel U."/>
            <person name="Hartmann A."/>
            <person name="Jankowska D."/>
            <person name="Jubin C."/>
            <person name="Jung P."/>
            <person name="Lafontaine I."/>
            <person name="Leh-Louis V."/>
            <person name="Lemaire M."/>
            <person name="Marcet-Houben M."/>
            <person name="Mascher M."/>
            <person name="Morel G."/>
            <person name="Richard G.-F."/>
            <person name="Riechen J."/>
            <person name="Sacerdot C."/>
            <person name="Sarkar A."/>
            <person name="Savel G."/>
            <person name="Schacherer J."/>
            <person name="Sherman D."/>
            <person name="Straub M.-L."/>
            <person name="Stein N."/>
            <person name="Thierry A."/>
            <person name="Trautwein-Schult A."/>
            <person name="Westhof E."/>
            <person name="Worch S."/>
            <person name="Dujon B."/>
            <person name="Souciet J.-L."/>
            <person name="Wincker P."/>
            <person name="Scholz U."/>
            <person name="Neuveglise N."/>
        </authorList>
    </citation>
    <scope>NUCLEOTIDE SEQUENCE</scope>
    <source>
        <strain evidence="26">LS3</strain>
    </source>
</reference>
<keyword evidence="15 20" id="KW-0238">DNA-binding</keyword>
<evidence type="ECO:0000256" key="19">
    <source>
        <dbReference type="ARBA" id="ARBA00047995"/>
    </source>
</evidence>
<dbReference type="CDD" id="cd22318">
    <property type="entry name" value="DNA2_N-like"/>
    <property type="match status" value="1"/>
</dbReference>
<keyword evidence="4 20" id="KW-0235">DNA replication</keyword>
<evidence type="ECO:0000256" key="4">
    <source>
        <dbReference type="ARBA" id="ARBA00022705"/>
    </source>
</evidence>
<keyword evidence="12 20" id="KW-0067">ATP-binding</keyword>
<dbReference type="Gene3D" id="3.90.320.10">
    <property type="match status" value="1"/>
</dbReference>
<dbReference type="GO" id="GO:0005694">
    <property type="term" value="C:chromosome"/>
    <property type="evidence" value="ECO:0007669"/>
    <property type="project" value="UniProtKB-SubCell"/>
</dbReference>
<dbReference type="InterPro" id="IPR026851">
    <property type="entry name" value="Dna2/JHS1_DEXXQ-box"/>
</dbReference>
<keyword evidence="11 20" id="KW-0347">Helicase</keyword>
<feature type="domain" description="DNA2/NAM7 helicase helicase" evidence="24">
    <location>
        <begin position="1016"/>
        <end position="1102"/>
    </location>
</feature>
<evidence type="ECO:0000256" key="17">
    <source>
        <dbReference type="ARBA" id="ARBA00023242"/>
    </source>
</evidence>
<comment type="subcellular location">
    <subcellularLocation>
        <location evidence="20">Nucleus</location>
    </subcellularLocation>
    <subcellularLocation>
        <location evidence="20">Chromosome</location>
    </subcellularLocation>
</comment>
<evidence type="ECO:0000256" key="7">
    <source>
        <dbReference type="ARBA" id="ARBA00022741"/>
    </source>
</evidence>
<evidence type="ECO:0000256" key="3">
    <source>
        <dbReference type="ARBA" id="ARBA00022485"/>
    </source>
</evidence>
<feature type="domain" description="DUF83" evidence="22">
    <location>
        <begin position="668"/>
        <end position="772"/>
    </location>
</feature>
<dbReference type="GO" id="GO:0046872">
    <property type="term" value="F:metal ion binding"/>
    <property type="evidence" value="ECO:0007669"/>
    <property type="project" value="UniProtKB-UniRule"/>
</dbReference>
<evidence type="ECO:0000256" key="13">
    <source>
        <dbReference type="ARBA" id="ARBA00023004"/>
    </source>
</evidence>
<feature type="domain" description="DNA replication factor Dna2 N-terminal" evidence="23">
    <location>
        <begin position="458"/>
        <end position="661"/>
    </location>
</feature>
<dbReference type="InterPro" id="IPR041679">
    <property type="entry name" value="DNA2/NAM7-like_C"/>
</dbReference>
<feature type="region of interest" description="Disordered" evidence="21">
    <location>
        <begin position="98"/>
        <end position="258"/>
    </location>
</feature>
<proteinExistence type="inferred from homology"/>
<dbReference type="Pfam" id="PF13087">
    <property type="entry name" value="AAA_12"/>
    <property type="match status" value="1"/>
</dbReference>
<keyword evidence="8" id="KW-0255">Endonuclease</keyword>
<dbReference type="GO" id="GO:0006281">
    <property type="term" value="P:DNA repair"/>
    <property type="evidence" value="ECO:0007669"/>
    <property type="project" value="UniProtKB-KW"/>
</dbReference>
<evidence type="ECO:0000256" key="14">
    <source>
        <dbReference type="ARBA" id="ARBA00023014"/>
    </source>
</evidence>
<evidence type="ECO:0000256" key="1">
    <source>
        <dbReference type="ARBA" id="ARBA00001966"/>
    </source>
</evidence>